<dbReference type="Proteomes" id="UP000007383">
    <property type="component" value="Chromosome"/>
</dbReference>
<comment type="similarity">
    <text evidence="4">Belongs to the peptidase S26 family. IMP1 subfamily.</text>
</comment>
<name>H9UH79_SPIAZ</name>
<evidence type="ECO:0000256" key="2">
    <source>
        <dbReference type="ARBA" id="ARBA00022801"/>
    </source>
</evidence>
<dbReference type="EMBL" id="CP003282">
    <property type="protein sequence ID" value="AFG36872.1"/>
    <property type="molecule type" value="Genomic_DNA"/>
</dbReference>
<keyword evidence="9" id="KW-1185">Reference proteome</keyword>
<dbReference type="InterPro" id="IPR000223">
    <property type="entry name" value="Pept_S26A_signal_pept_1"/>
</dbReference>
<evidence type="ECO:0000256" key="5">
    <source>
        <dbReference type="PIRSR" id="PIRSR600223-1"/>
    </source>
</evidence>
<keyword evidence="6" id="KW-0645">Protease</keyword>
<accession>H9UH79</accession>
<dbReference type="InterPro" id="IPR052064">
    <property type="entry name" value="Mito_IMP1_subunit"/>
</dbReference>
<dbReference type="GO" id="GO:0009003">
    <property type="term" value="F:signal peptidase activity"/>
    <property type="evidence" value="ECO:0007669"/>
    <property type="project" value="UniProtKB-EC"/>
</dbReference>
<evidence type="ECO:0000256" key="3">
    <source>
        <dbReference type="ARBA" id="ARBA00023136"/>
    </source>
</evidence>
<dbReference type="Pfam" id="PF10502">
    <property type="entry name" value="Peptidase_S26"/>
    <property type="match status" value="1"/>
</dbReference>
<dbReference type="GO" id="GO:0016020">
    <property type="term" value="C:membrane"/>
    <property type="evidence" value="ECO:0007669"/>
    <property type="project" value="UniProtKB-SubCell"/>
</dbReference>
<protein>
    <recommendedName>
        <fullName evidence="1 6">Signal peptidase I</fullName>
        <ecNumber evidence="6">3.4.21.89</ecNumber>
    </recommendedName>
</protein>
<gene>
    <name evidence="8" type="ordered locus">Spiaf_0778</name>
</gene>
<dbReference type="InterPro" id="IPR019533">
    <property type="entry name" value="Peptidase_S26"/>
</dbReference>
<dbReference type="Gene3D" id="2.10.109.10">
    <property type="entry name" value="Umud Fragment, subunit A"/>
    <property type="match status" value="1"/>
</dbReference>
<dbReference type="EC" id="3.4.21.89" evidence="6"/>
<evidence type="ECO:0000313" key="9">
    <source>
        <dbReference type="Proteomes" id="UP000007383"/>
    </source>
</evidence>
<reference evidence="9" key="1">
    <citation type="journal article" date="2013" name="Stand. Genomic Sci.">
        <title>Complete genome sequence of the halophilic bacterium Spirochaeta africana type strain (Z-7692(T)) from the alkaline Lake Magadi in the East African Rift.</title>
        <authorList>
            <person name="Liolos K."/>
            <person name="Abt B."/>
            <person name="Scheuner C."/>
            <person name="Teshima H."/>
            <person name="Held B."/>
            <person name="Lapidus A."/>
            <person name="Nolan M."/>
            <person name="Lucas S."/>
            <person name="Deshpande S."/>
            <person name="Cheng J.F."/>
            <person name="Tapia R."/>
            <person name="Goodwin L.A."/>
            <person name="Pitluck S."/>
            <person name="Pagani I."/>
            <person name="Ivanova N."/>
            <person name="Mavromatis K."/>
            <person name="Mikhailova N."/>
            <person name="Huntemann M."/>
            <person name="Pati A."/>
            <person name="Chen A."/>
            <person name="Palaniappan K."/>
            <person name="Land M."/>
            <person name="Rohde M."/>
            <person name="Tindall B.J."/>
            <person name="Detter J.C."/>
            <person name="Goker M."/>
            <person name="Bristow J."/>
            <person name="Eisen J.A."/>
            <person name="Markowitz V."/>
            <person name="Hugenholtz P."/>
            <person name="Woyke T."/>
            <person name="Klenk H.P."/>
            <person name="Kyrpides N.C."/>
        </authorList>
    </citation>
    <scope>NUCLEOTIDE SEQUENCE</scope>
    <source>
        <strain evidence="9">ATCC 700263 / DSM 8902 / Z-7692</strain>
    </source>
</reference>
<feature type="domain" description="Peptidase S26" evidence="7">
    <location>
        <begin position="5"/>
        <end position="156"/>
    </location>
</feature>
<keyword evidence="2 6" id="KW-0378">Hydrolase</keyword>
<dbReference type="HOGENOM" id="CLU_028723_5_1_12"/>
<evidence type="ECO:0000259" key="7">
    <source>
        <dbReference type="Pfam" id="PF10502"/>
    </source>
</evidence>
<comment type="subcellular location">
    <subcellularLocation>
        <location evidence="6">Membrane</location>
        <topology evidence="6">Single-pass type II membrane protein</topology>
    </subcellularLocation>
</comment>
<dbReference type="CDD" id="cd06530">
    <property type="entry name" value="S26_SPase_I"/>
    <property type="match status" value="1"/>
</dbReference>
<comment type="catalytic activity">
    <reaction evidence="6">
        <text>Cleavage of hydrophobic, N-terminal signal or leader sequences from secreted and periplasmic proteins.</text>
        <dbReference type="EC" id="3.4.21.89"/>
    </reaction>
</comment>
<sequence length="164" mass="18112">MLRYIRIAAPIAILLCIPLFVASIFKVSGSSMEPIISHNSRVWIRVSAYDIRVPGTDLRLIPLRDPAAGDIVLLSHPRTGEAILKQVVGTPLQHLDLQNGSGQIGSYRFDLPNSSTLRLYSRVPPGYYMVLGTNQAASQDSRHFGFVPREAIRGKVLGIRHNGR</sequence>
<keyword evidence="3" id="KW-0472">Membrane</keyword>
<dbReference type="PRINTS" id="PR00727">
    <property type="entry name" value="LEADERPTASE"/>
</dbReference>
<dbReference type="eggNOG" id="COG0681">
    <property type="taxonomic scope" value="Bacteria"/>
</dbReference>
<organism evidence="8 9">
    <name type="scientific">Spirochaeta africana (strain ATCC 700263 / DSM 8902 / Z-7692)</name>
    <dbReference type="NCBI Taxonomy" id="889378"/>
    <lineage>
        <taxon>Bacteria</taxon>
        <taxon>Pseudomonadati</taxon>
        <taxon>Spirochaetota</taxon>
        <taxon>Spirochaetia</taxon>
        <taxon>Spirochaetales</taxon>
        <taxon>Spirochaetaceae</taxon>
        <taxon>Spirochaeta</taxon>
    </lineage>
</organism>
<dbReference type="PANTHER" id="PTHR12383:SF16">
    <property type="entry name" value="MITOCHONDRIAL INNER MEMBRANE PROTEASE SUBUNIT 1"/>
    <property type="match status" value="1"/>
</dbReference>
<dbReference type="NCBIfam" id="TIGR02227">
    <property type="entry name" value="sigpep_I_bact"/>
    <property type="match status" value="1"/>
</dbReference>
<feature type="active site" evidence="5">
    <location>
        <position position="31"/>
    </location>
</feature>
<dbReference type="PANTHER" id="PTHR12383">
    <property type="entry name" value="PROTEASE FAMILY S26 MITOCHONDRIAL INNER MEMBRANE PROTEASE-RELATED"/>
    <property type="match status" value="1"/>
</dbReference>
<evidence type="ECO:0000256" key="4">
    <source>
        <dbReference type="ARBA" id="ARBA00038445"/>
    </source>
</evidence>
<dbReference type="AlphaFoldDB" id="H9UH79"/>
<dbReference type="GO" id="GO:0006465">
    <property type="term" value="P:signal peptide processing"/>
    <property type="evidence" value="ECO:0007669"/>
    <property type="project" value="InterPro"/>
</dbReference>
<feature type="active site" evidence="5">
    <location>
        <position position="85"/>
    </location>
</feature>
<evidence type="ECO:0000256" key="1">
    <source>
        <dbReference type="ARBA" id="ARBA00019232"/>
    </source>
</evidence>
<dbReference type="PATRIC" id="fig|889378.3.peg.781"/>
<evidence type="ECO:0000256" key="6">
    <source>
        <dbReference type="RuleBase" id="RU362042"/>
    </source>
</evidence>
<dbReference type="InterPro" id="IPR036286">
    <property type="entry name" value="LexA/Signal_pep-like_sf"/>
</dbReference>
<dbReference type="OrthoDB" id="360985at2"/>
<dbReference type="GO" id="GO:0004252">
    <property type="term" value="F:serine-type endopeptidase activity"/>
    <property type="evidence" value="ECO:0007669"/>
    <property type="project" value="InterPro"/>
</dbReference>
<dbReference type="KEGG" id="sfc:Spiaf_0778"/>
<dbReference type="STRING" id="889378.Spiaf_0778"/>
<evidence type="ECO:0000313" key="8">
    <source>
        <dbReference type="EMBL" id="AFG36872.1"/>
    </source>
</evidence>
<proteinExistence type="inferred from homology"/>
<dbReference type="SUPFAM" id="SSF51306">
    <property type="entry name" value="LexA/Signal peptidase"/>
    <property type="match status" value="1"/>
</dbReference>